<accession>A0ABR7WHA7</accession>
<proteinExistence type="predicted"/>
<feature type="chain" id="PRO_5047051145" evidence="1">
    <location>
        <begin position="25"/>
        <end position="166"/>
    </location>
</feature>
<name>A0ABR7WHA7_9ACTN</name>
<dbReference type="RefSeq" id="WP_190268533.1">
    <property type="nucleotide sequence ID" value="NZ_BAABAD010000004.1"/>
</dbReference>
<organism evidence="2 3">
    <name type="scientific">Gordonia hankookensis</name>
    <dbReference type="NCBI Taxonomy" id="589403"/>
    <lineage>
        <taxon>Bacteria</taxon>
        <taxon>Bacillati</taxon>
        <taxon>Actinomycetota</taxon>
        <taxon>Actinomycetes</taxon>
        <taxon>Mycobacteriales</taxon>
        <taxon>Gordoniaceae</taxon>
        <taxon>Gordonia</taxon>
    </lineage>
</organism>
<dbReference type="EMBL" id="JACWMS010000005">
    <property type="protein sequence ID" value="MBD1322147.1"/>
    <property type="molecule type" value="Genomic_DNA"/>
</dbReference>
<gene>
    <name evidence="2" type="ORF">IDF66_21425</name>
</gene>
<evidence type="ECO:0000313" key="3">
    <source>
        <dbReference type="Proteomes" id="UP000602395"/>
    </source>
</evidence>
<sequence length="166" mass="17083">MKRLLSVLGSVTAIACVVAAPAHAAGPPDAVKIANGAVAVARGSTLLHTNTFGRYGCEDFVDAAYGRTTANGIPHDGAMAFYHRLAARGEGHSRLPAPLGALVFSQGEDGDHVDISMGNGQYMSGGVQGFGPGWGDGTNNQILPSANLGHWHLVGWAFAPWSATGF</sequence>
<comment type="caution">
    <text evidence="2">The sequence shown here is derived from an EMBL/GenBank/DDBJ whole genome shotgun (WGS) entry which is preliminary data.</text>
</comment>
<dbReference type="PROSITE" id="PS51257">
    <property type="entry name" value="PROKAR_LIPOPROTEIN"/>
    <property type="match status" value="1"/>
</dbReference>
<feature type="signal peptide" evidence="1">
    <location>
        <begin position="1"/>
        <end position="24"/>
    </location>
</feature>
<protein>
    <submittedName>
        <fullName evidence="2">C40 family peptidase</fullName>
    </submittedName>
</protein>
<keyword evidence="1" id="KW-0732">Signal</keyword>
<keyword evidence="3" id="KW-1185">Reference proteome</keyword>
<reference evidence="2 3" key="1">
    <citation type="submission" date="2020-09" db="EMBL/GenBank/DDBJ databases">
        <title>Novel species in genus Gordonia.</title>
        <authorList>
            <person name="Zhang G."/>
        </authorList>
    </citation>
    <scope>NUCLEOTIDE SEQUENCE [LARGE SCALE GENOMIC DNA]</scope>
    <source>
        <strain evidence="2 3">ON-33</strain>
    </source>
</reference>
<evidence type="ECO:0000256" key="1">
    <source>
        <dbReference type="SAM" id="SignalP"/>
    </source>
</evidence>
<evidence type="ECO:0000313" key="2">
    <source>
        <dbReference type="EMBL" id="MBD1322147.1"/>
    </source>
</evidence>
<dbReference type="Proteomes" id="UP000602395">
    <property type="component" value="Unassembled WGS sequence"/>
</dbReference>